<dbReference type="Proteomes" id="UP000181998">
    <property type="component" value="Unassembled WGS sequence"/>
</dbReference>
<proteinExistence type="predicted"/>
<accession>A0A1H9CS85</accession>
<dbReference type="EMBL" id="FOFX01000016">
    <property type="protein sequence ID" value="SEQ04009.1"/>
    <property type="molecule type" value="Genomic_DNA"/>
</dbReference>
<evidence type="ECO:0000313" key="2">
    <source>
        <dbReference type="Proteomes" id="UP000181998"/>
    </source>
</evidence>
<evidence type="ECO:0000313" key="1">
    <source>
        <dbReference type="EMBL" id="SEQ04009.1"/>
    </source>
</evidence>
<name>A0A1H9CS85_9PROT</name>
<organism evidence="1 2">
    <name type="scientific">Nitrosomonas ureae</name>
    <dbReference type="NCBI Taxonomy" id="44577"/>
    <lineage>
        <taxon>Bacteria</taxon>
        <taxon>Pseudomonadati</taxon>
        <taxon>Pseudomonadota</taxon>
        <taxon>Betaproteobacteria</taxon>
        <taxon>Nitrosomonadales</taxon>
        <taxon>Nitrosomonadaceae</taxon>
        <taxon>Nitrosomonas</taxon>
    </lineage>
</organism>
<sequence length="69" mass="8064">MAPNELAELLAYIEEHRRKAPEDQRHRYPISGNGKTWEGAFGFEPNSFLVTLRELQQVYARIRSLLYEG</sequence>
<protein>
    <submittedName>
        <fullName evidence="1">Uncharacterized protein</fullName>
    </submittedName>
</protein>
<dbReference type="AlphaFoldDB" id="A0A1H9CS85"/>
<gene>
    <name evidence="1" type="ORF">SAMN05421510_101657</name>
</gene>
<reference evidence="1 2" key="1">
    <citation type="submission" date="2016-10" db="EMBL/GenBank/DDBJ databases">
        <authorList>
            <person name="de Groot N.N."/>
        </authorList>
    </citation>
    <scope>NUCLEOTIDE SEQUENCE [LARGE SCALE GENOMIC DNA]</scope>
    <source>
        <strain evidence="1 2">Nm9</strain>
    </source>
</reference>